<keyword evidence="3" id="KW-1133">Transmembrane helix</keyword>
<organism evidence="4 5">
    <name type="scientific">Fodinicola feengrottensis</name>
    <dbReference type="NCBI Taxonomy" id="435914"/>
    <lineage>
        <taxon>Bacteria</taxon>
        <taxon>Bacillati</taxon>
        <taxon>Actinomycetota</taxon>
        <taxon>Actinomycetes</taxon>
        <taxon>Mycobacteriales</taxon>
        <taxon>Fodinicola</taxon>
    </lineage>
</organism>
<feature type="transmembrane region" description="Helical" evidence="3">
    <location>
        <begin position="310"/>
        <end position="335"/>
    </location>
</feature>
<gene>
    <name evidence="4" type="ORF">GCM10009765_74270</name>
</gene>
<proteinExistence type="predicted"/>
<feature type="transmembrane region" description="Helical" evidence="3">
    <location>
        <begin position="50"/>
        <end position="71"/>
    </location>
</feature>
<keyword evidence="2" id="KW-0813">Transport</keyword>
<feature type="transmembrane region" description="Helical" evidence="3">
    <location>
        <begin position="462"/>
        <end position="483"/>
    </location>
</feature>
<comment type="subcellular location">
    <subcellularLocation>
        <location evidence="1">Cell membrane</location>
        <topology evidence="1">Multi-pass membrane protein</topology>
    </subcellularLocation>
</comment>
<keyword evidence="5" id="KW-1185">Reference proteome</keyword>
<dbReference type="InterPro" id="IPR050366">
    <property type="entry name" value="BP-dependent_transpt_permease"/>
</dbReference>
<feature type="transmembrane region" description="Helical" evidence="3">
    <location>
        <begin position="197"/>
        <end position="230"/>
    </location>
</feature>
<sequence>MLVLGGLGVLVWRALALAAAPATVRGGGTPSPGYSIVSHEPVQQLVNSRLGASLLVLALALVVGALVGYGVAGLRTVLPSPAGRVAGGVGWLLGVLWTPPVPLAMTFASLVVAGAAGAAGAGRMAILALGLGSAVAVLVAVTVGERWRRRAWLAGALAGVGAVGQGLAASAGALVVLEPLVSQPGVGNLLVQSLVRLDVTAVAAAATTLLVVALMGQLVGALAGAFGDWLDVPEPSSTPEGSVLGTVLGVAALVTLVAPVLALAGSLLTGSTTMFDEQHAGMGPSLTHLLGTDAVGRDVLARLLVGFRDAWLISLGSVAIAAMVGLSWGAVAVVLERKLPRGGRVVAEALLAPGRLVMVAPLMVAGLILVGTDRWPAVFALALILAPRLATAVPGLARPSLASVPAMVRTAGGLLLSAWGVALAVLIGQQFVGVGVFAPAPALGGVLAERVPYFVVGAGQSLLAALLVVVLTAPFLLAGWALLRQSPRADAVTTLDA</sequence>
<feature type="transmembrane region" description="Helical" evidence="3">
    <location>
        <begin position="151"/>
        <end position="177"/>
    </location>
</feature>
<feature type="transmembrane region" description="Helical" evidence="3">
    <location>
        <begin position="124"/>
        <end position="144"/>
    </location>
</feature>
<name>A0ABP4UYG1_9ACTN</name>
<keyword evidence="3" id="KW-0472">Membrane</keyword>
<evidence type="ECO:0000256" key="3">
    <source>
        <dbReference type="SAM" id="Phobius"/>
    </source>
</evidence>
<comment type="caution">
    <text evidence="4">The sequence shown here is derived from an EMBL/GenBank/DDBJ whole genome shotgun (WGS) entry which is preliminary data.</text>
</comment>
<keyword evidence="3" id="KW-0812">Transmembrane</keyword>
<feature type="transmembrane region" description="Helical" evidence="3">
    <location>
        <begin position="347"/>
        <end position="371"/>
    </location>
</feature>
<feature type="transmembrane region" description="Helical" evidence="3">
    <location>
        <begin position="418"/>
        <end position="442"/>
    </location>
</feature>
<evidence type="ECO:0000256" key="2">
    <source>
        <dbReference type="ARBA" id="ARBA00022448"/>
    </source>
</evidence>
<reference evidence="5" key="1">
    <citation type="journal article" date="2019" name="Int. J. Syst. Evol. Microbiol.">
        <title>The Global Catalogue of Microorganisms (GCM) 10K type strain sequencing project: providing services to taxonomists for standard genome sequencing and annotation.</title>
        <authorList>
            <consortium name="The Broad Institute Genomics Platform"/>
            <consortium name="The Broad Institute Genome Sequencing Center for Infectious Disease"/>
            <person name="Wu L."/>
            <person name="Ma J."/>
        </authorList>
    </citation>
    <scope>NUCLEOTIDE SEQUENCE [LARGE SCALE GENOMIC DNA]</scope>
    <source>
        <strain evidence="5">JCM 14718</strain>
    </source>
</reference>
<feature type="transmembrane region" description="Helical" evidence="3">
    <location>
        <begin position="377"/>
        <end position="397"/>
    </location>
</feature>
<feature type="transmembrane region" description="Helical" evidence="3">
    <location>
        <begin position="91"/>
        <end position="118"/>
    </location>
</feature>
<dbReference type="EMBL" id="BAAANY010000038">
    <property type="protein sequence ID" value="GAA1714412.1"/>
    <property type="molecule type" value="Genomic_DNA"/>
</dbReference>
<evidence type="ECO:0000313" key="5">
    <source>
        <dbReference type="Proteomes" id="UP001500618"/>
    </source>
</evidence>
<evidence type="ECO:0000313" key="4">
    <source>
        <dbReference type="EMBL" id="GAA1714412.1"/>
    </source>
</evidence>
<feature type="transmembrane region" description="Helical" evidence="3">
    <location>
        <begin position="242"/>
        <end position="264"/>
    </location>
</feature>
<dbReference type="Proteomes" id="UP001500618">
    <property type="component" value="Unassembled WGS sequence"/>
</dbReference>
<protein>
    <submittedName>
        <fullName evidence="4">Uncharacterized protein</fullName>
    </submittedName>
</protein>
<accession>A0ABP4UYG1</accession>
<evidence type="ECO:0000256" key="1">
    <source>
        <dbReference type="ARBA" id="ARBA00004651"/>
    </source>
</evidence>
<dbReference type="PANTHER" id="PTHR43386:SF1">
    <property type="entry name" value="D,D-DIPEPTIDE TRANSPORT SYSTEM PERMEASE PROTEIN DDPC-RELATED"/>
    <property type="match status" value="1"/>
</dbReference>
<dbReference type="PANTHER" id="PTHR43386">
    <property type="entry name" value="OLIGOPEPTIDE TRANSPORT SYSTEM PERMEASE PROTEIN APPC"/>
    <property type="match status" value="1"/>
</dbReference>